<evidence type="ECO:0008006" key="6">
    <source>
        <dbReference type="Google" id="ProtNLM"/>
    </source>
</evidence>
<sequence length="328" mass="36473">MAEKDAEPQPPSYPVNLVKLNAPTDSTISNVNLYSRRAEVTRTFKFKLTSGQNKVIILGLPDSFNDDTLRVEGRGDATIHDVSIGFEPPPASAPPATPQSQQKLNELYSQRDQLDRALDRYERTLKGLNDYLRSLTIQHVDAETLVQTIESVDTASKKYEDKIAEAKQDLRRVGDEMREEKMVLNGAGKDKAESRHQLRKMATVNVFAEVEGEIEMVVTYGVENASWTALYEVRAKTDSKEAPVEISYKAAIAQSTGEEWANAPMTLQTATPTFGIGLPKLEPWNLSIKPQPVSTYSTYDTHADAAYYDANANAATHNYSNEVEVILE</sequence>
<feature type="non-terminal residue" evidence="4">
    <location>
        <position position="1"/>
    </location>
</feature>
<feature type="coiled-coil region" evidence="1">
    <location>
        <begin position="104"/>
        <end position="176"/>
    </location>
</feature>
<comment type="caution">
    <text evidence="4">The sequence shown here is derived from an EMBL/GenBank/DDBJ whole genome shotgun (WGS) entry which is preliminary data.</text>
</comment>
<protein>
    <recommendedName>
        <fullName evidence="6">Protein F37C4.5</fullName>
    </recommendedName>
</protein>
<name>A0A8H6LUN9_9AGAR</name>
<dbReference type="PANTHER" id="PTHR31005">
    <property type="entry name" value="DUF4139 DOMAIN-CONTAINING PROTEIN"/>
    <property type="match status" value="1"/>
</dbReference>
<evidence type="ECO:0000259" key="2">
    <source>
        <dbReference type="Pfam" id="PF13598"/>
    </source>
</evidence>
<dbReference type="AlphaFoldDB" id="A0A8H6LUN9"/>
<dbReference type="InterPro" id="IPR011935">
    <property type="entry name" value="CHP02231"/>
</dbReference>
<organism evidence="4 5">
    <name type="scientific">Ephemerocybe angulata</name>
    <dbReference type="NCBI Taxonomy" id="980116"/>
    <lineage>
        <taxon>Eukaryota</taxon>
        <taxon>Fungi</taxon>
        <taxon>Dikarya</taxon>
        <taxon>Basidiomycota</taxon>
        <taxon>Agaricomycotina</taxon>
        <taxon>Agaricomycetes</taxon>
        <taxon>Agaricomycetidae</taxon>
        <taxon>Agaricales</taxon>
        <taxon>Agaricineae</taxon>
        <taxon>Psathyrellaceae</taxon>
        <taxon>Ephemerocybe</taxon>
    </lineage>
</organism>
<dbReference type="Proteomes" id="UP000521943">
    <property type="component" value="Unassembled WGS sequence"/>
</dbReference>
<evidence type="ECO:0000313" key="5">
    <source>
        <dbReference type="Proteomes" id="UP000521943"/>
    </source>
</evidence>
<evidence type="ECO:0000256" key="1">
    <source>
        <dbReference type="SAM" id="Coils"/>
    </source>
</evidence>
<gene>
    <name evidence="4" type="ORF">DFP72DRAFT_859715</name>
</gene>
<keyword evidence="1" id="KW-0175">Coiled coil</keyword>
<proteinExistence type="predicted"/>
<dbReference type="Pfam" id="PF13598">
    <property type="entry name" value="DUF4139"/>
    <property type="match status" value="1"/>
</dbReference>
<dbReference type="Pfam" id="PF13600">
    <property type="entry name" value="DUF4140"/>
    <property type="match status" value="1"/>
</dbReference>
<dbReference type="NCBIfam" id="TIGR02231">
    <property type="entry name" value="mucoidy inhibitor MuiA family protein"/>
    <property type="match status" value="1"/>
</dbReference>
<accession>A0A8H6LUN9</accession>
<dbReference type="OrthoDB" id="10068793at2759"/>
<evidence type="ECO:0000313" key="4">
    <source>
        <dbReference type="EMBL" id="KAF6742864.1"/>
    </source>
</evidence>
<dbReference type="InterPro" id="IPR037291">
    <property type="entry name" value="DUF4139"/>
</dbReference>
<evidence type="ECO:0000259" key="3">
    <source>
        <dbReference type="Pfam" id="PF13600"/>
    </source>
</evidence>
<feature type="domain" description="DUF4140" evidence="3">
    <location>
        <begin position="31"/>
        <end position="132"/>
    </location>
</feature>
<dbReference type="EMBL" id="JACGCI010000163">
    <property type="protein sequence ID" value="KAF6742864.1"/>
    <property type="molecule type" value="Genomic_DNA"/>
</dbReference>
<reference evidence="4 5" key="1">
    <citation type="submission" date="2020-07" db="EMBL/GenBank/DDBJ databases">
        <title>Comparative genomics of pyrophilous fungi reveals a link between fire events and developmental genes.</title>
        <authorList>
            <consortium name="DOE Joint Genome Institute"/>
            <person name="Steindorff A.S."/>
            <person name="Carver A."/>
            <person name="Calhoun S."/>
            <person name="Stillman K."/>
            <person name="Liu H."/>
            <person name="Lipzen A."/>
            <person name="Pangilinan J."/>
            <person name="Labutti K."/>
            <person name="Bruns T.D."/>
            <person name="Grigoriev I.V."/>
        </authorList>
    </citation>
    <scope>NUCLEOTIDE SEQUENCE [LARGE SCALE GENOMIC DNA]</scope>
    <source>
        <strain evidence="4 5">CBS 144469</strain>
    </source>
</reference>
<dbReference type="InterPro" id="IPR025554">
    <property type="entry name" value="DUF4140"/>
</dbReference>
<dbReference type="PANTHER" id="PTHR31005:SF8">
    <property type="entry name" value="DUF4139 DOMAIN-CONTAINING PROTEIN"/>
    <property type="match status" value="1"/>
</dbReference>
<feature type="domain" description="DUF4139" evidence="2">
    <location>
        <begin position="218"/>
        <end position="309"/>
    </location>
</feature>
<keyword evidence="5" id="KW-1185">Reference proteome</keyword>